<accession>L0ND35</accession>
<evidence type="ECO:0000313" key="2">
    <source>
        <dbReference type="Proteomes" id="UP000010792"/>
    </source>
</evidence>
<sequence>MVLKRLKLSGPTLNTRQAFASHKPRYSLKNKGQRFIFTKKAGWEPAFFSKRANLA</sequence>
<reference evidence="1 2" key="1">
    <citation type="journal article" date="2013" name="Genome Biol. Evol.">
        <title>Life in an arsenic-containing gold mine: genome and physiology of the autotrophic arsenite-oxidizing bacterium rhizobium sp. NT-26.</title>
        <authorList>
            <person name="Andres J."/>
            <person name="Arsene-Ploetze F."/>
            <person name="Barbe V."/>
            <person name="Brochier-Armanet C."/>
            <person name="Cleiss-Arnold J."/>
            <person name="Coppee J.Y."/>
            <person name="Dillies M.A."/>
            <person name="Geist"/>
            <person name="L"/>
            <person name="Joublin A."/>
            <person name="Koechler S."/>
            <person name="Lassalle F."/>
            <person name="Marchal M."/>
            <person name="Medigue C."/>
            <person name="Muller D."/>
            <person name="Nesme X."/>
            <person name="Plewniak F."/>
            <person name="Proux C."/>
            <person name="Ramirez-Bahena M.H."/>
            <person name="Schenowitz C."/>
            <person name="Sismeiro O."/>
            <person name="Vallenet D."/>
            <person name="Santini J.M."/>
            <person name="Bertin P.N."/>
        </authorList>
    </citation>
    <scope>NUCLEOTIDE SEQUENCE [LARGE SCALE GENOMIC DNA]</scope>
    <source>
        <strain evidence="1 2">NT-26</strain>
    </source>
</reference>
<evidence type="ECO:0000313" key="1">
    <source>
        <dbReference type="EMBL" id="CCF18980.1"/>
    </source>
</evidence>
<protein>
    <submittedName>
        <fullName evidence="1">Uncharacterized protein</fullName>
    </submittedName>
</protein>
<dbReference type="Proteomes" id="UP000010792">
    <property type="component" value="Chromosome"/>
</dbReference>
<dbReference type="EMBL" id="FO082820">
    <property type="protein sequence ID" value="CCF18980.1"/>
    <property type="molecule type" value="Genomic_DNA"/>
</dbReference>
<dbReference type="AlphaFoldDB" id="L0ND35"/>
<keyword evidence="2" id="KW-1185">Reference proteome</keyword>
<proteinExistence type="predicted"/>
<name>L0ND35_9HYPH</name>
<organism evidence="1 2">
    <name type="scientific">Pseudorhizobium banfieldiae</name>
    <dbReference type="NCBI Taxonomy" id="1125847"/>
    <lineage>
        <taxon>Bacteria</taxon>
        <taxon>Pseudomonadati</taxon>
        <taxon>Pseudomonadota</taxon>
        <taxon>Alphaproteobacteria</taxon>
        <taxon>Hyphomicrobiales</taxon>
        <taxon>Rhizobiaceae</taxon>
        <taxon>Rhizobium/Agrobacterium group</taxon>
        <taxon>Pseudorhizobium</taxon>
    </lineage>
</organism>
<gene>
    <name evidence="1" type="ORF">NT26_1256</name>
</gene>
<dbReference type="KEGG" id="rht:NT26_1256"/>